<dbReference type="InterPro" id="IPR036291">
    <property type="entry name" value="NAD(P)-bd_dom_sf"/>
</dbReference>
<reference evidence="1" key="1">
    <citation type="submission" date="2020-03" db="EMBL/GenBank/DDBJ databases">
        <title>Draft Genome Sequence of Cylindrodendrum hubeiense.</title>
        <authorList>
            <person name="Buettner E."/>
            <person name="Kellner H."/>
        </authorList>
    </citation>
    <scope>NUCLEOTIDE SEQUENCE</scope>
    <source>
        <strain evidence="1">IHI 201604</strain>
    </source>
</reference>
<protein>
    <recommendedName>
        <fullName evidence="3">Quinone oxidoreductase</fullName>
    </recommendedName>
</protein>
<evidence type="ECO:0008006" key="3">
    <source>
        <dbReference type="Google" id="ProtNLM"/>
    </source>
</evidence>
<dbReference type="Gene3D" id="3.90.180.10">
    <property type="entry name" value="Medium-chain alcohol dehydrogenases, catalytic domain"/>
    <property type="match status" value="1"/>
</dbReference>
<evidence type="ECO:0000313" key="1">
    <source>
        <dbReference type="EMBL" id="KAF7557920.1"/>
    </source>
</evidence>
<dbReference type="EMBL" id="JAANBB010000002">
    <property type="protein sequence ID" value="KAF7557920.1"/>
    <property type="molecule type" value="Genomic_DNA"/>
</dbReference>
<dbReference type="InterPro" id="IPR051397">
    <property type="entry name" value="Zn-ADH-like_protein"/>
</dbReference>
<sequence>MKAARVTSWGSPPEYITVPDLPAPSPSQLQLKVLAVGIPRVVRGRAARKHPSAFGASLPFDPSIDGVGLDEATNDRYFITASSEPLLAERVNVDRSQLVKLDAAADAVTVAALANPTASSWLALRRRAIGGCQGRTVAILGATSASGRAAVSVARALGASRVVGLARSEESLAAVEGLDEHVVLADPFVLPSSVGPIDIVLDYVGGPVAIDLLQAAVIRPGENLQYIQVGGLAGYENHTLPARLINRKPILIMGSGLGSVSTEEIEREGPGLVAMISQMKAPFEVVTAPLADAQSVWESKEVGDKRLVLVP</sequence>
<dbReference type="SUPFAM" id="SSF50129">
    <property type="entry name" value="GroES-like"/>
    <property type="match status" value="1"/>
</dbReference>
<dbReference type="InterPro" id="IPR011032">
    <property type="entry name" value="GroES-like_sf"/>
</dbReference>
<dbReference type="GO" id="GO:0016491">
    <property type="term" value="F:oxidoreductase activity"/>
    <property type="evidence" value="ECO:0007669"/>
    <property type="project" value="TreeGrafter"/>
</dbReference>
<proteinExistence type="predicted"/>
<gene>
    <name evidence="1" type="ORF">G7Z17_g292</name>
</gene>
<keyword evidence="2" id="KW-1185">Reference proteome</keyword>
<dbReference type="Proteomes" id="UP000722485">
    <property type="component" value="Unassembled WGS sequence"/>
</dbReference>
<dbReference type="Gene3D" id="3.40.50.720">
    <property type="entry name" value="NAD(P)-binding Rossmann-like Domain"/>
    <property type="match status" value="1"/>
</dbReference>
<dbReference type="OrthoDB" id="809632at2759"/>
<evidence type="ECO:0000313" key="2">
    <source>
        <dbReference type="Proteomes" id="UP000722485"/>
    </source>
</evidence>
<accession>A0A9P5HKK7</accession>
<comment type="caution">
    <text evidence="1">The sequence shown here is derived from an EMBL/GenBank/DDBJ whole genome shotgun (WGS) entry which is preliminary data.</text>
</comment>
<dbReference type="AlphaFoldDB" id="A0A9P5HKK7"/>
<organism evidence="1 2">
    <name type="scientific">Cylindrodendrum hubeiense</name>
    <dbReference type="NCBI Taxonomy" id="595255"/>
    <lineage>
        <taxon>Eukaryota</taxon>
        <taxon>Fungi</taxon>
        <taxon>Dikarya</taxon>
        <taxon>Ascomycota</taxon>
        <taxon>Pezizomycotina</taxon>
        <taxon>Sordariomycetes</taxon>
        <taxon>Hypocreomycetidae</taxon>
        <taxon>Hypocreales</taxon>
        <taxon>Nectriaceae</taxon>
        <taxon>Cylindrodendrum</taxon>
    </lineage>
</organism>
<dbReference type="PANTHER" id="PTHR43677:SF11">
    <property type="entry name" value="ZINC-CONTAINING ALCOHOL DEHYDROGENASE"/>
    <property type="match status" value="1"/>
</dbReference>
<dbReference type="SUPFAM" id="SSF51735">
    <property type="entry name" value="NAD(P)-binding Rossmann-fold domains"/>
    <property type="match status" value="1"/>
</dbReference>
<dbReference type="PANTHER" id="PTHR43677">
    <property type="entry name" value="SHORT-CHAIN DEHYDROGENASE/REDUCTASE"/>
    <property type="match status" value="1"/>
</dbReference>
<name>A0A9P5HKK7_9HYPO</name>